<evidence type="ECO:0000313" key="3">
    <source>
        <dbReference type="Proteomes" id="UP001140562"/>
    </source>
</evidence>
<keyword evidence="3" id="KW-1185">Reference proteome</keyword>
<organism evidence="2 3">
    <name type="scientific">Didymella glomerata</name>
    <dbReference type="NCBI Taxonomy" id="749621"/>
    <lineage>
        <taxon>Eukaryota</taxon>
        <taxon>Fungi</taxon>
        <taxon>Dikarya</taxon>
        <taxon>Ascomycota</taxon>
        <taxon>Pezizomycotina</taxon>
        <taxon>Dothideomycetes</taxon>
        <taxon>Pleosporomycetidae</taxon>
        <taxon>Pleosporales</taxon>
        <taxon>Pleosporineae</taxon>
        <taxon>Didymellaceae</taxon>
        <taxon>Didymella</taxon>
    </lineage>
</organism>
<dbReference type="OrthoDB" id="3678489at2759"/>
<gene>
    <name evidence="2" type="ORF">N0V87_008863</name>
</gene>
<evidence type="ECO:0000256" key="1">
    <source>
        <dbReference type="SAM" id="MobiDB-lite"/>
    </source>
</evidence>
<feature type="compositionally biased region" description="Polar residues" evidence="1">
    <location>
        <begin position="171"/>
        <end position="180"/>
    </location>
</feature>
<feature type="region of interest" description="Disordered" evidence="1">
    <location>
        <begin position="126"/>
        <end position="185"/>
    </location>
</feature>
<dbReference type="EMBL" id="JAPEUV010000137">
    <property type="protein sequence ID" value="KAJ4331817.1"/>
    <property type="molecule type" value="Genomic_DNA"/>
</dbReference>
<comment type="caution">
    <text evidence="2">The sequence shown here is derived from an EMBL/GenBank/DDBJ whole genome shotgun (WGS) entry which is preliminary data.</text>
</comment>
<accession>A0A9W8WS94</accession>
<sequence>MAAYSYTYRSEVSERAAASCDRCRRSFKTEHGLALHIQDSRRHWACPGCDYDADGWDDLLSHCRETSCRSVCRGCDNGNGETWPFESEEFWQHFADQHACADCESCAAYSGAGPETDERYDTDPFEAEQTVPYGGGSTADDDDGEEDINTEGYERPSASQEEPHQHDYPSSPINHATASSPDDARLEPDIDALTLQVAQLGHTFCLSCGYHASNRGDLLDHCEETGCYTVCRGCDNGQGKIWPPNSAAFMQHLEDHNVHLPAGKHFDTPEELDPGTPGLDFQAAVSGASKRYMFAGRDEQIWQGYTFADSAAVYFCPTCETPVSRLSSLFRHVESSECAQTLDDGPIGLLCRNLADEMPTFMRPSGEVMYS</sequence>
<dbReference type="AlphaFoldDB" id="A0A9W8WS94"/>
<proteinExistence type="predicted"/>
<reference evidence="2" key="1">
    <citation type="submission" date="2022-10" db="EMBL/GenBank/DDBJ databases">
        <title>Tapping the CABI collections for fungal endophytes: first genome assemblies for Collariella, Neodidymelliopsis, Ascochyta clinopodiicola, Didymella pomorum, Didymosphaeria variabile, Neocosmospora piperis and Neocucurbitaria cava.</title>
        <authorList>
            <person name="Hill R."/>
        </authorList>
    </citation>
    <scope>NUCLEOTIDE SEQUENCE</scope>
    <source>
        <strain evidence="2">IMI 360193</strain>
    </source>
</reference>
<protein>
    <submittedName>
        <fullName evidence="2">Uncharacterized protein</fullName>
    </submittedName>
</protein>
<name>A0A9W8WS94_9PLEO</name>
<evidence type="ECO:0000313" key="2">
    <source>
        <dbReference type="EMBL" id="KAJ4331817.1"/>
    </source>
</evidence>
<dbReference type="Proteomes" id="UP001140562">
    <property type="component" value="Unassembled WGS sequence"/>
</dbReference>
<feature type="compositionally biased region" description="Acidic residues" evidence="1">
    <location>
        <begin position="139"/>
        <end position="149"/>
    </location>
</feature>